<dbReference type="InterPro" id="IPR011006">
    <property type="entry name" value="CheY-like_superfamily"/>
</dbReference>
<dbReference type="PROSITE" id="PS50043">
    <property type="entry name" value="HTH_LUXR_2"/>
    <property type="match status" value="1"/>
</dbReference>
<keyword evidence="4" id="KW-0804">Transcription</keyword>
<reference evidence="8" key="1">
    <citation type="submission" date="2022-01" db="EMBL/GenBank/DDBJ databases">
        <authorList>
            <person name="Jo J.-H."/>
            <person name="Im W.-T."/>
        </authorList>
    </citation>
    <scope>NUCLEOTIDE SEQUENCE</scope>
    <source>
        <strain evidence="8">G124</strain>
    </source>
</reference>
<evidence type="ECO:0000259" key="6">
    <source>
        <dbReference type="PROSITE" id="PS50043"/>
    </source>
</evidence>
<dbReference type="RefSeq" id="WP_235066358.1">
    <property type="nucleotide sequence ID" value="NZ_JAKFGM010000001.1"/>
</dbReference>
<feature type="domain" description="Response regulatory" evidence="7">
    <location>
        <begin position="7"/>
        <end position="123"/>
    </location>
</feature>
<dbReference type="SMART" id="SM00448">
    <property type="entry name" value="REC"/>
    <property type="match status" value="1"/>
</dbReference>
<dbReference type="SUPFAM" id="SSF52172">
    <property type="entry name" value="CheY-like"/>
    <property type="match status" value="1"/>
</dbReference>
<feature type="modified residue" description="4-aspartylphosphate" evidence="5">
    <location>
        <position position="58"/>
    </location>
</feature>
<dbReference type="PANTHER" id="PTHR43214:SF41">
    <property type="entry name" value="NITRATE_NITRITE RESPONSE REGULATOR PROTEIN NARP"/>
    <property type="match status" value="1"/>
</dbReference>
<dbReference type="InterPro" id="IPR001789">
    <property type="entry name" value="Sig_transdc_resp-reg_receiver"/>
</dbReference>
<dbReference type="CDD" id="cd06170">
    <property type="entry name" value="LuxR_C_like"/>
    <property type="match status" value="1"/>
</dbReference>
<dbReference type="InterPro" id="IPR016032">
    <property type="entry name" value="Sig_transdc_resp-reg_C-effctor"/>
</dbReference>
<name>A0A9X1TV74_9SPHN</name>
<evidence type="ECO:0000256" key="5">
    <source>
        <dbReference type="PROSITE-ProRule" id="PRU00169"/>
    </source>
</evidence>
<keyword evidence="1 5" id="KW-0597">Phosphoprotein</keyword>
<evidence type="ECO:0000313" key="9">
    <source>
        <dbReference type="Proteomes" id="UP001139410"/>
    </source>
</evidence>
<comment type="caution">
    <text evidence="8">The sequence shown here is derived from an EMBL/GenBank/DDBJ whole genome shotgun (WGS) entry which is preliminary data.</text>
</comment>
<evidence type="ECO:0000256" key="3">
    <source>
        <dbReference type="ARBA" id="ARBA00023125"/>
    </source>
</evidence>
<dbReference type="SUPFAM" id="SSF46894">
    <property type="entry name" value="C-terminal effector domain of the bipartite response regulators"/>
    <property type="match status" value="1"/>
</dbReference>
<dbReference type="Pfam" id="PF00196">
    <property type="entry name" value="GerE"/>
    <property type="match status" value="1"/>
</dbReference>
<dbReference type="GO" id="GO:0003677">
    <property type="term" value="F:DNA binding"/>
    <property type="evidence" value="ECO:0007669"/>
    <property type="project" value="UniProtKB-KW"/>
</dbReference>
<accession>A0A9X1TV74</accession>
<dbReference type="InterPro" id="IPR000792">
    <property type="entry name" value="Tscrpt_reg_LuxR_C"/>
</dbReference>
<dbReference type="GO" id="GO:0000160">
    <property type="term" value="P:phosphorelay signal transduction system"/>
    <property type="evidence" value="ECO:0007669"/>
    <property type="project" value="InterPro"/>
</dbReference>
<keyword evidence="2" id="KW-0805">Transcription regulation</keyword>
<dbReference type="EMBL" id="JAKFGM010000001">
    <property type="protein sequence ID" value="MCF2513864.1"/>
    <property type="molecule type" value="Genomic_DNA"/>
</dbReference>
<dbReference type="PRINTS" id="PR00038">
    <property type="entry name" value="HTHLUXR"/>
</dbReference>
<dbReference type="GO" id="GO:0006355">
    <property type="term" value="P:regulation of DNA-templated transcription"/>
    <property type="evidence" value="ECO:0007669"/>
    <property type="project" value="InterPro"/>
</dbReference>
<evidence type="ECO:0000313" key="8">
    <source>
        <dbReference type="EMBL" id="MCF2513864.1"/>
    </source>
</evidence>
<dbReference type="Pfam" id="PF00072">
    <property type="entry name" value="Response_reg"/>
    <property type="match status" value="1"/>
</dbReference>
<dbReference type="SMART" id="SM00421">
    <property type="entry name" value="HTH_LUXR"/>
    <property type="match status" value="1"/>
</dbReference>
<proteinExistence type="predicted"/>
<dbReference type="PROSITE" id="PS00622">
    <property type="entry name" value="HTH_LUXR_1"/>
    <property type="match status" value="1"/>
</dbReference>
<evidence type="ECO:0000259" key="7">
    <source>
        <dbReference type="PROSITE" id="PS50110"/>
    </source>
</evidence>
<dbReference type="PANTHER" id="PTHR43214">
    <property type="entry name" value="TWO-COMPONENT RESPONSE REGULATOR"/>
    <property type="match status" value="1"/>
</dbReference>
<keyword evidence="9" id="KW-1185">Reference proteome</keyword>
<evidence type="ECO:0000256" key="4">
    <source>
        <dbReference type="ARBA" id="ARBA00023163"/>
    </source>
</evidence>
<protein>
    <submittedName>
        <fullName evidence="8">Response regulator transcription factor</fullName>
    </submittedName>
</protein>
<dbReference type="CDD" id="cd17535">
    <property type="entry name" value="REC_NarL-like"/>
    <property type="match status" value="1"/>
</dbReference>
<dbReference type="Gene3D" id="3.40.50.2300">
    <property type="match status" value="1"/>
</dbReference>
<keyword evidence="3" id="KW-0238">DNA-binding</keyword>
<gene>
    <name evidence="8" type="ORF">LVY65_02115</name>
</gene>
<evidence type="ECO:0000256" key="2">
    <source>
        <dbReference type="ARBA" id="ARBA00023015"/>
    </source>
</evidence>
<sequence length="215" mass="23825">MAKSGRRILIADAHDVLRRGVRTFVESRPNLSVVAEATTGPEALLTAHRSSPDIAIVDYDLPGMNGLNLTIALKREMPWIEVLVYTTQDQEDLVMDMLRAGARGFVLKSDSGRHLLAAIEALSVHQPYFCAAASEALLEQFLRNFPTSSLSGLTHREREVVQLIAEGKINKEIGEMLKISVKTVETHRAAAMHKLNLRTTAELVRYAVRNNIIEA</sequence>
<dbReference type="Proteomes" id="UP001139410">
    <property type="component" value="Unassembled WGS sequence"/>
</dbReference>
<dbReference type="InterPro" id="IPR039420">
    <property type="entry name" value="WalR-like"/>
</dbReference>
<evidence type="ECO:0000256" key="1">
    <source>
        <dbReference type="ARBA" id="ARBA00022553"/>
    </source>
</evidence>
<organism evidence="8 9">
    <name type="scientific">Sphingomonas cremea</name>
    <dbReference type="NCBI Taxonomy" id="2904799"/>
    <lineage>
        <taxon>Bacteria</taxon>
        <taxon>Pseudomonadati</taxon>
        <taxon>Pseudomonadota</taxon>
        <taxon>Alphaproteobacteria</taxon>
        <taxon>Sphingomonadales</taxon>
        <taxon>Sphingomonadaceae</taxon>
        <taxon>Sphingomonas</taxon>
    </lineage>
</organism>
<dbReference type="AlphaFoldDB" id="A0A9X1TV74"/>
<dbReference type="PROSITE" id="PS50110">
    <property type="entry name" value="RESPONSE_REGULATORY"/>
    <property type="match status" value="1"/>
</dbReference>
<feature type="domain" description="HTH luxR-type" evidence="6">
    <location>
        <begin position="146"/>
        <end position="211"/>
    </location>
</feature>
<dbReference type="InterPro" id="IPR058245">
    <property type="entry name" value="NreC/VraR/RcsB-like_REC"/>
</dbReference>